<dbReference type="GeneID" id="27363639"/>
<evidence type="ECO:0000256" key="3">
    <source>
        <dbReference type="ARBA" id="ARBA00022448"/>
    </source>
</evidence>
<dbReference type="PANTHER" id="PTHR45820">
    <property type="entry name" value="FI23527P1"/>
    <property type="match status" value="1"/>
</dbReference>
<dbReference type="InterPro" id="IPR002524">
    <property type="entry name" value="Cation_efflux"/>
</dbReference>
<organism evidence="12 13">
    <name type="scientific">Exophiala oligosperma</name>
    <dbReference type="NCBI Taxonomy" id="215243"/>
    <lineage>
        <taxon>Eukaryota</taxon>
        <taxon>Fungi</taxon>
        <taxon>Dikarya</taxon>
        <taxon>Ascomycota</taxon>
        <taxon>Pezizomycotina</taxon>
        <taxon>Eurotiomycetes</taxon>
        <taxon>Chaetothyriomycetidae</taxon>
        <taxon>Chaetothyriales</taxon>
        <taxon>Herpotrichiellaceae</taxon>
        <taxon>Exophiala</taxon>
    </lineage>
</organism>
<dbReference type="VEuPathDB" id="FungiDB:PV06_11565"/>
<dbReference type="InterPro" id="IPR058533">
    <property type="entry name" value="Cation_efflux_TM"/>
</dbReference>
<evidence type="ECO:0000256" key="4">
    <source>
        <dbReference type="ARBA" id="ARBA00022692"/>
    </source>
</evidence>
<keyword evidence="5" id="KW-0862">Zinc</keyword>
<comment type="subcellular location">
    <subcellularLocation>
        <location evidence="1">Membrane</location>
        <topology evidence="1">Multi-pass membrane protein</topology>
    </subcellularLocation>
</comment>
<dbReference type="InterPro" id="IPR036837">
    <property type="entry name" value="Cation_efflux_CTD_sf"/>
</dbReference>
<evidence type="ECO:0000256" key="2">
    <source>
        <dbReference type="ARBA" id="ARBA00008873"/>
    </source>
</evidence>
<keyword evidence="3" id="KW-0813">Transport</keyword>
<evidence type="ECO:0000256" key="8">
    <source>
        <dbReference type="SAM" id="MobiDB-lite"/>
    </source>
</evidence>
<dbReference type="RefSeq" id="XP_016256356.1">
    <property type="nucleotide sequence ID" value="XM_016413261.1"/>
</dbReference>
<dbReference type="Pfam" id="PF16916">
    <property type="entry name" value="ZT_dimer"/>
    <property type="match status" value="1"/>
</dbReference>
<feature type="domain" description="Cation efflux protein cytoplasmic" evidence="11">
    <location>
        <begin position="333"/>
        <end position="411"/>
    </location>
</feature>
<feature type="transmembrane region" description="Helical" evidence="9">
    <location>
        <begin position="95"/>
        <end position="115"/>
    </location>
</feature>
<dbReference type="InterPro" id="IPR027469">
    <property type="entry name" value="Cation_efflux_TMD_sf"/>
</dbReference>
<feature type="region of interest" description="Disordered" evidence="8">
    <location>
        <begin position="208"/>
        <end position="261"/>
    </location>
</feature>
<dbReference type="Pfam" id="PF01545">
    <property type="entry name" value="Cation_efflux"/>
    <property type="match status" value="1"/>
</dbReference>
<evidence type="ECO:0000256" key="7">
    <source>
        <dbReference type="ARBA" id="ARBA00023136"/>
    </source>
</evidence>
<evidence type="ECO:0000256" key="6">
    <source>
        <dbReference type="ARBA" id="ARBA00022989"/>
    </source>
</evidence>
<feature type="transmembrane region" description="Helical" evidence="9">
    <location>
        <begin position="269"/>
        <end position="292"/>
    </location>
</feature>
<feature type="transmembrane region" description="Helical" evidence="9">
    <location>
        <begin position="304"/>
        <end position="329"/>
    </location>
</feature>
<dbReference type="GO" id="GO:0016020">
    <property type="term" value="C:membrane"/>
    <property type="evidence" value="ECO:0007669"/>
    <property type="project" value="UniProtKB-SubCell"/>
</dbReference>
<keyword evidence="7 9" id="KW-0472">Membrane</keyword>
<dbReference type="SUPFAM" id="SSF160240">
    <property type="entry name" value="Cation efflux protein cytoplasmic domain-like"/>
    <property type="match status" value="1"/>
</dbReference>
<gene>
    <name evidence="12" type="ORF">PV06_11565</name>
</gene>
<feature type="domain" description="Cation efflux protein transmembrane" evidence="10">
    <location>
        <begin position="50"/>
        <end position="329"/>
    </location>
</feature>
<dbReference type="InterPro" id="IPR027470">
    <property type="entry name" value="Cation_efflux_CTD"/>
</dbReference>
<evidence type="ECO:0000259" key="11">
    <source>
        <dbReference type="Pfam" id="PF16916"/>
    </source>
</evidence>
<evidence type="ECO:0000259" key="10">
    <source>
        <dbReference type="Pfam" id="PF01545"/>
    </source>
</evidence>
<keyword evidence="4 9" id="KW-0812">Transmembrane</keyword>
<protein>
    <recommendedName>
        <fullName evidence="14">Cation efflux protein cytoplasmic domain-containing protein</fullName>
    </recommendedName>
</protein>
<keyword evidence="6 9" id="KW-1133">Transmembrane helix</keyword>
<feature type="transmembrane region" description="Helical" evidence="9">
    <location>
        <begin position="127"/>
        <end position="147"/>
    </location>
</feature>
<accession>A0A0D2D1Q6</accession>
<dbReference type="RefSeq" id="XP_016256355.1">
    <property type="nucleotide sequence ID" value="XM_016413260.1"/>
</dbReference>
<dbReference type="AlphaFoldDB" id="A0A0D2D1Q6"/>
<evidence type="ECO:0000313" key="12">
    <source>
        <dbReference type="EMBL" id="KIW36140.1"/>
    </source>
</evidence>
<dbReference type="NCBIfam" id="TIGR01297">
    <property type="entry name" value="CDF"/>
    <property type="match status" value="1"/>
</dbReference>
<reference evidence="12 13" key="1">
    <citation type="submission" date="2015-01" db="EMBL/GenBank/DDBJ databases">
        <title>The Genome Sequence of Exophiala oligosperma CBS72588.</title>
        <authorList>
            <consortium name="The Broad Institute Genomics Platform"/>
            <person name="Cuomo C."/>
            <person name="de Hoog S."/>
            <person name="Gorbushina A."/>
            <person name="Stielow B."/>
            <person name="Teixiera M."/>
            <person name="Abouelleil A."/>
            <person name="Chapman S.B."/>
            <person name="Priest M."/>
            <person name="Young S.K."/>
            <person name="Wortman J."/>
            <person name="Nusbaum C."/>
            <person name="Birren B."/>
        </authorList>
    </citation>
    <scope>NUCLEOTIDE SEQUENCE [LARGE SCALE GENOMIC DNA]</scope>
    <source>
        <strain evidence="12 13">CBS 72588</strain>
    </source>
</reference>
<proteinExistence type="inferred from homology"/>
<dbReference type="Gene3D" id="1.20.1510.10">
    <property type="entry name" value="Cation efflux protein transmembrane domain"/>
    <property type="match status" value="1"/>
</dbReference>
<dbReference type="Proteomes" id="UP000053342">
    <property type="component" value="Unassembled WGS sequence"/>
</dbReference>
<evidence type="ECO:0000256" key="5">
    <source>
        <dbReference type="ARBA" id="ARBA00022833"/>
    </source>
</evidence>
<dbReference type="SUPFAM" id="SSF161111">
    <property type="entry name" value="Cation efflux protein transmembrane domain-like"/>
    <property type="match status" value="1"/>
</dbReference>
<feature type="compositionally biased region" description="Polar residues" evidence="8">
    <location>
        <begin position="223"/>
        <end position="240"/>
    </location>
</feature>
<sequence length="432" mass="47018">MHERKNKHGLNCRATAPFTQHVMRFGVHSLALVADAFHMVCNPKQLPHRLLVDHFLQFNDVLSLLVGLWAIRVATGREATNVYTYGWQRAETLGALINGVFLVALCMSIFLEAIQRFAEPQEVSNPILILIVGCTGLASNFLGMVLLHEHEEPKPGANNIADTLSDQDEIDGQSVPQQARGFRRATTLSQISVHPTALRADIIAAGQPHAVPGSSEQHDENTPLRTGQSPGASSEGQAETTDLHSDHIHKRQDRSKGKGKGHDLNMTGVFLHVLGDAVGNIGVIASALFIWLTDFSWRFYADPTVSVIITAIILHTAIPLCTAASRILLEAVPEGINIDEIKQDINTLPGIADCHALHVSQLSDSNVIATVHIKVDYKVNKDSHEQYMRLASAIRDCLSAYGIHSATIQPEFFASAAERSSAHGNAHRAALS</sequence>
<evidence type="ECO:0000256" key="9">
    <source>
        <dbReference type="SAM" id="Phobius"/>
    </source>
</evidence>
<evidence type="ECO:0008006" key="14">
    <source>
        <dbReference type="Google" id="ProtNLM"/>
    </source>
</evidence>
<dbReference type="GO" id="GO:0006882">
    <property type="term" value="P:intracellular zinc ion homeostasis"/>
    <property type="evidence" value="ECO:0007669"/>
    <property type="project" value="TreeGrafter"/>
</dbReference>
<evidence type="ECO:0000313" key="13">
    <source>
        <dbReference type="Proteomes" id="UP000053342"/>
    </source>
</evidence>
<dbReference type="EMBL" id="KN847372">
    <property type="protein sequence ID" value="KIW36140.1"/>
    <property type="molecule type" value="Genomic_DNA"/>
</dbReference>
<name>A0A0D2D1Q6_9EURO</name>
<comment type="similarity">
    <text evidence="2">Belongs to the cation diffusion facilitator (CDF) transporter (TC 2.A.4) family. SLC30A subfamily.</text>
</comment>
<evidence type="ECO:0000256" key="1">
    <source>
        <dbReference type="ARBA" id="ARBA00004141"/>
    </source>
</evidence>
<keyword evidence="13" id="KW-1185">Reference proteome</keyword>
<dbReference type="GO" id="GO:0005385">
    <property type="term" value="F:zinc ion transmembrane transporter activity"/>
    <property type="evidence" value="ECO:0007669"/>
    <property type="project" value="TreeGrafter"/>
</dbReference>
<dbReference type="PANTHER" id="PTHR45820:SF4">
    <property type="entry name" value="ZINC TRANSPORTER 63C, ISOFORM F"/>
    <property type="match status" value="1"/>
</dbReference>
<dbReference type="EMBL" id="KN847372">
    <property type="protein sequence ID" value="KIW36139.1"/>
    <property type="molecule type" value="Genomic_DNA"/>
</dbReference>